<reference evidence="2 3" key="1">
    <citation type="journal article" date="2002" name="Proc. Natl. Acad. Sci. U.S.A.">
        <title>Genome sequence of a serotype M3 strain of group A Streptococcus: phage-encoded toxins, the high-virulence phenotype, and clone emergence.</title>
        <authorList>
            <person name="Beres S.B."/>
            <person name="Sylva G.L."/>
            <person name="Barbian K.D."/>
            <person name="Lei B."/>
            <person name="Hoff J.S."/>
            <person name="Mammarella N.D."/>
            <person name="Liu M.Y."/>
            <person name="Smoot J.C."/>
            <person name="Porcella S.F."/>
            <person name="Parkins L.D."/>
            <person name="Campbell D.S."/>
            <person name="Smith T.M."/>
            <person name="McCormick J.K."/>
            <person name="Leung D.Y."/>
            <person name="Schlievert P.M."/>
            <person name="Musser J.M."/>
        </authorList>
    </citation>
    <scope>NUCLEOTIDE SEQUENCE [LARGE SCALE GENOMIC DNA]</scope>
    <source>
        <strain evidence="3">ATCC BAA-595 / MGAS315</strain>
    </source>
</reference>
<proteinExistence type="predicted"/>
<protein>
    <recommendedName>
        <fullName evidence="4">Phage membrane protein</fullName>
    </recommendedName>
</protein>
<dbReference type="RefSeq" id="WP_011054876.1">
    <property type="nucleotide sequence ID" value="NC_004070.1"/>
</dbReference>
<evidence type="ECO:0008006" key="4">
    <source>
        <dbReference type="Google" id="ProtNLM"/>
    </source>
</evidence>
<evidence type="ECO:0000256" key="1">
    <source>
        <dbReference type="SAM" id="Phobius"/>
    </source>
</evidence>
<dbReference type="Proteomes" id="UP000000564">
    <property type="component" value="Chromosome"/>
</dbReference>
<organism evidence="2 3">
    <name type="scientific">Streptococcus pyogenes serotype M3 (strain ATCC BAA-595 / MGAS315)</name>
    <dbReference type="NCBI Taxonomy" id="198466"/>
    <lineage>
        <taxon>Bacteria</taxon>
        <taxon>Bacillati</taxon>
        <taxon>Bacillota</taxon>
        <taxon>Bacilli</taxon>
        <taxon>Lactobacillales</taxon>
        <taxon>Streptococcaceae</taxon>
        <taxon>Streptococcus</taxon>
    </lineage>
</organism>
<evidence type="ECO:0000313" key="2">
    <source>
        <dbReference type="EMBL" id="AAM80039.1"/>
    </source>
</evidence>
<dbReference type="HOGENOM" id="CLU_2902424_0_0_9"/>
<gene>
    <name evidence="2" type="ordered locus">SpyM3_1432</name>
</gene>
<sequence length="62" mass="6827">MGVRPSSFFISIIHHPIKTIKEENMFIWQMVLVALGVLVLILIVGIAAIAVKSIIAELKKEG</sequence>
<feature type="transmembrane region" description="Helical" evidence="1">
    <location>
        <begin position="26"/>
        <end position="51"/>
    </location>
</feature>
<evidence type="ECO:0000313" key="3">
    <source>
        <dbReference type="Proteomes" id="UP000000564"/>
    </source>
</evidence>
<accession>A0A0H2UVZ2</accession>
<dbReference type="AlphaFoldDB" id="A0A0H2UVZ2"/>
<keyword evidence="1" id="KW-0812">Transmembrane</keyword>
<name>A0A0H2UVZ2_STRP3</name>
<keyword evidence="1" id="KW-0472">Membrane</keyword>
<keyword evidence="1" id="KW-1133">Transmembrane helix</keyword>
<dbReference type="EMBL" id="AE014074">
    <property type="protein sequence ID" value="AAM80039.1"/>
    <property type="molecule type" value="Genomic_DNA"/>
</dbReference>
<dbReference type="KEGG" id="spg:SpyM3_1432"/>